<dbReference type="SUPFAM" id="SSF49899">
    <property type="entry name" value="Concanavalin A-like lectins/glucanases"/>
    <property type="match status" value="1"/>
</dbReference>
<proteinExistence type="predicted"/>
<evidence type="ECO:0000313" key="2">
    <source>
        <dbReference type="Proteomes" id="UP001194468"/>
    </source>
</evidence>
<sequence>MLQIGIVFNVTADGPSYTPTYRYGASGSEGFFNDVQIAAGDAIKLTVNAPVDVKLGIVTVQNLNNNQKATNQFNLLENLCGKTAEWVPVNFGTLIFANAEVGGDDFGQLDRELFNIAQNGKPLTNVTADNDSVTVTWL</sequence>
<dbReference type="GO" id="GO:0070007">
    <property type="term" value="F:glutamic-type endopeptidase activity"/>
    <property type="evidence" value="ECO:0007669"/>
    <property type="project" value="InterPro"/>
</dbReference>
<dbReference type="Gene3D" id="2.60.120.700">
    <property type="entry name" value="Peptidase G1"/>
    <property type="match status" value="1"/>
</dbReference>
<keyword evidence="2" id="KW-1185">Reference proteome</keyword>
<dbReference type="PANTHER" id="PTHR37536">
    <property type="entry name" value="PUTATIVE (AFU_ORTHOLOGUE AFUA_3G02970)-RELATED"/>
    <property type="match status" value="1"/>
</dbReference>
<accession>A0AAD4GD63</accession>
<organism evidence="1 2">
    <name type="scientific">Boletus edulis BED1</name>
    <dbReference type="NCBI Taxonomy" id="1328754"/>
    <lineage>
        <taxon>Eukaryota</taxon>
        <taxon>Fungi</taxon>
        <taxon>Dikarya</taxon>
        <taxon>Basidiomycota</taxon>
        <taxon>Agaricomycotina</taxon>
        <taxon>Agaricomycetes</taxon>
        <taxon>Agaricomycetidae</taxon>
        <taxon>Boletales</taxon>
        <taxon>Boletineae</taxon>
        <taxon>Boletaceae</taxon>
        <taxon>Boletoideae</taxon>
        <taxon>Boletus</taxon>
    </lineage>
</organism>
<name>A0AAD4GD63_BOLED</name>
<dbReference type="InterPro" id="IPR013320">
    <property type="entry name" value="ConA-like_dom_sf"/>
</dbReference>
<dbReference type="Pfam" id="PF01828">
    <property type="entry name" value="Peptidase_A4"/>
    <property type="match status" value="1"/>
</dbReference>
<dbReference type="PANTHER" id="PTHR37536:SF1">
    <property type="entry name" value="ASPERGILLOPEPSIN, PUTAITVE (AFU_ORTHOLOGUE AFUA_7G01200)"/>
    <property type="match status" value="1"/>
</dbReference>
<dbReference type="Proteomes" id="UP001194468">
    <property type="component" value="Unassembled WGS sequence"/>
</dbReference>
<gene>
    <name evidence="1" type="ORF">L210DRAFT_3547275</name>
</gene>
<comment type="caution">
    <text evidence="1">The sequence shown here is derived from an EMBL/GenBank/DDBJ whole genome shotgun (WGS) entry which is preliminary data.</text>
</comment>
<dbReference type="EMBL" id="WHUW01000019">
    <property type="protein sequence ID" value="KAF8437247.1"/>
    <property type="molecule type" value="Genomic_DNA"/>
</dbReference>
<dbReference type="InterPro" id="IPR038656">
    <property type="entry name" value="Peptidase_G1_sf"/>
</dbReference>
<dbReference type="AlphaFoldDB" id="A0AAD4GD63"/>
<dbReference type="GO" id="GO:0006508">
    <property type="term" value="P:proteolysis"/>
    <property type="evidence" value="ECO:0007669"/>
    <property type="project" value="InterPro"/>
</dbReference>
<protein>
    <submittedName>
        <fullName evidence="1">Uncharacterized protein</fullName>
    </submittedName>
</protein>
<reference evidence="1" key="1">
    <citation type="submission" date="2019-10" db="EMBL/GenBank/DDBJ databases">
        <authorList>
            <consortium name="DOE Joint Genome Institute"/>
            <person name="Kuo A."/>
            <person name="Miyauchi S."/>
            <person name="Kiss E."/>
            <person name="Drula E."/>
            <person name="Kohler A."/>
            <person name="Sanchez-Garcia M."/>
            <person name="Andreopoulos B."/>
            <person name="Barry K.W."/>
            <person name="Bonito G."/>
            <person name="Buee M."/>
            <person name="Carver A."/>
            <person name="Chen C."/>
            <person name="Cichocki N."/>
            <person name="Clum A."/>
            <person name="Culley D."/>
            <person name="Crous P.W."/>
            <person name="Fauchery L."/>
            <person name="Girlanda M."/>
            <person name="Hayes R."/>
            <person name="Keri Z."/>
            <person name="LaButti K."/>
            <person name="Lipzen A."/>
            <person name="Lombard V."/>
            <person name="Magnuson J."/>
            <person name="Maillard F."/>
            <person name="Morin E."/>
            <person name="Murat C."/>
            <person name="Nolan M."/>
            <person name="Ohm R."/>
            <person name="Pangilinan J."/>
            <person name="Pereira M."/>
            <person name="Perotto S."/>
            <person name="Peter M."/>
            <person name="Riley R."/>
            <person name="Sitrit Y."/>
            <person name="Stielow B."/>
            <person name="Szollosi G."/>
            <person name="Zifcakova L."/>
            <person name="Stursova M."/>
            <person name="Spatafora J.W."/>
            <person name="Tedersoo L."/>
            <person name="Vaario L.-M."/>
            <person name="Yamada A."/>
            <person name="Yan M."/>
            <person name="Wang P."/>
            <person name="Xu J."/>
            <person name="Bruns T."/>
            <person name="Baldrian P."/>
            <person name="Vilgalys R."/>
            <person name="Henrissat B."/>
            <person name="Grigoriev I.V."/>
            <person name="Hibbett D."/>
            <person name="Nagy L.G."/>
            <person name="Martin F.M."/>
        </authorList>
    </citation>
    <scope>NUCLEOTIDE SEQUENCE</scope>
    <source>
        <strain evidence="1">BED1</strain>
    </source>
</reference>
<reference evidence="1" key="2">
    <citation type="journal article" date="2020" name="Nat. Commun.">
        <title>Large-scale genome sequencing of mycorrhizal fungi provides insights into the early evolution of symbiotic traits.</title>
        <authorList>
            <person name="Miyauchi S."/>
            <person name="Kiss E."/>
            <person name="Kuo A."/>
            <person name="Drula E."/>
            <person name="Kohler A."/>
            <person name="Sanchez-Garcia M."/>
            <person name="Morin E."/>
            <person name="Andreopoulos B."/>
            <person name="Barry K.W."/>
            <person name="Bonito G."/>
            <person name="Buee M."/>
            <person name="Carver A."/>
            <person name="Chen C."/>
            <person name="Cichocki N."/>
            <person name="Clum A."/>
            <person name="Culley D."/>
            <person name="Crous P.W."/>
            <person name="Fauchery L."/>
            <person name="Girlanda M."/>
            <person name="Hayes R.D."/>
            <person name="Keri Z."/>
            <person name="LaButti K."/>
            <person name="Lipzen A."/>
            <person name="Lombard V."/>
            <person name="Magnuson J."/>
            <person name="Maillard F."/>
            <person name="Murat C."/>
            <person name="Nolan M."/>
            <person name="Ohm R.A."/>
            <person name="Pangilinan J."/>
            <person name="Pereira M.F."/>
            <person name="Perotto S."/>
            <person name="Peter M."/>
            <person name="Pfister S."/>
            <person name="Riley R."/>
            <person name="Sitrit Y."/>
            <person name="Stielow J.B."/>
            <person name="Szollosi G."/>
            <person name="Zifcakova L."/>
            <person name="Stursova M."/>
            <person name="Spatafora J.W."/>
            <person name="Tedersoo L."/>
            <person name="Vaario L.M."/>
            <person name="Yamada A."/>
            <person name="Yan M."/>
            <person name="Wang P."/>
            <person name="Xu J."/>
            <person name="Bruns T."/>
            <person name="Baldrian P."/>
            <person name="Vilgalys R."/>
            <person name="Dunand C."/>
            <person name="Henrissat B."/>
            <person name="Grigoriev I.V."/>
            <person name="Hibbett D."/>
            <person name="Nagy L.G."/>
            <person name="Martin F.M."/>
        </authorList>
    </citation>
    <scope>NUCLEOTIDE SEQUENCE</scope>
    <source>
        <strain evidence="1">BED1</strain>
    </source>
</reference>
<evidence type="ECO:0000313" key="1">
    <source>
        <dbReference type="EMBL" id="KAF8437247.1"/>
    </source>
</evidence>
<dbReference type="InterPro" id="IPR000250">
    <property type="entry name" value="Peptidase_G1"/>
</dbReference>